<gene>
    <name evidence="2" type="ORF">WOLCODRAFT_25256</name>
</gene>
<accession>A0A2H3JL72</accession>
<keyword evidence="3" id="KW-1185">Reference proteome</keyword>
<feature type="compositionally biased region" description="Polar residues" evidence="1">
    <location>
        <begin position="43"/>
        <end position="56"/>
    </location>
</feature>
<evidence type="ECO:0000313" key="2">
    <source>
        <dbReference type="EMBL" id="PCH42275.1"/>
    </source>
</evidence>
<evidence type="ECO:0000313" key="3">
    <source>
        <dbReference type="Proteomes" id="UP000218811"/>
    </source>
</evidence>
<dbReference type="EMBL" id="KB468124">
    <property type="protein sequence ID" value="PCH42275.1"/>
    <property type="molecule type" value="Genomic_DNA"/>
</dbReference>
<proteinExistence type="predicted"/>
<evidence type="ECO:0000256" key="1">
    <source>
        <dbReference type="SAM" id="MobiDB-lite"/>
    </source>
</evidence>
<organism evidence="2 3">
    <name type="scientific">Wolfiporia cocos (strain MD-104)</name>
    <name type="common">Brown rot fungus</name>
    <dbReference type="NCBI Taxonomy" id="742152"/>
    <lineage>
        <taxon>Eukaryota</taxon>
        <taxon>Fungi</taxon>
        <taxon>Dikarya</taxon>
        <taxon>Basidiomycota</taxon>
        <taxon>Agaricomycotina</taxon>
        <taxon>Agaricomycetes</taxon>
        <taxon>Polyporales</taxon>
        <taxon>Phaeolaceae</taxon>
        <taxon>Wolfiporia</taxon>
    </lineage>
</organism>
<dbReference type="Proteomes" id="UP000218811">
    <property type="component" value="Unassembled WGS sequence"/>
</dbReference>
<feature type="compositionally biased region" description="Low complexity" evidence="1">
    <location>
        <begin position="1"/>
        <end position="32"/>
    </location>
</feature>
<sequence>MCTPASSSSALATATSGTTTAASSLPSPFTASVTEQPCRRENISSSTAPSTLTHATTCAPPPDR</sequence>
<reference evidence="2 3" key="1">
    <citation type="journal article" date="2012" name="Science">
        <title>The Paleozoic origin of enzymatic lignin decomposition reconstructed from 31 fungal genomes.</title>
        <authorList>
            <person name="Floudas D."/>
            <person name="Binder M."/>
            <person name="Riley R."/>
            <person name="Barry K."/>
            <person name="Blanchette R.A."/>
            <person name="Henrissat B."/>
            <person name="Martinez A.T."/>
            <person name="Otillar R."/>
            <person name="Spatafora J.W."/>
            <person name="Yadav J.S."/>
            <person name="Aerts A."/>
            <person name="Benoit I."/>
            <person name="Boyd A."/>
            <person name="Carlson A."/>
            <person name="Copeland A."/>
            <person name="Coutinho P.M."/>
            <person name="de Vries R.P."/>
            <person name="Ferreira P."/>
            <person name="Findley K."/>
            <person name="Foster B."/>
            <person name="Gaskell J."/>
            <person name="Glotzer D."/>
            <person name="Gorecki P."/>
            <person name="Heitman J."/>
            <person name="Hesse C."/>
            <person name="Hori C."/>
            <person name="Igarashi K."/>
            <person name="Jurgens J.A."/>
            <person name="Kallen N."/>
            <person name="Kersten P."/>
            <person name="Kohler A."/>
            <person name="Kuees U."/>
            <person name="Kumar T.K.A."/>
            <person name="Kuo A."/>
            <person name="LaButti K."/>
            <person name="Larrondo L.F."/>
            <person name="Lindquist E."/>
            <person name="Ling A."/>
            <person name="Lombard V."/>
            <person name="Lucas S."/>
            <person name="Lundell T."/>
            <person name="Martin R."/>
            <person name="McLaughlin D.J."/>
            <person name="Morgenstern I."/>
            <person name="Morin E."/>
            <person name="Murat C."/>
            <person name="Nagy L.G."/>
            <person name="Nolan M."/>
            <person name="Ohm R.A."/>
            <person name="Patyshakuliyeva A."/>
            <person name="Rokas A."/>
            <person name="Ruiz-Duenas F.J."/>
            <person name="Sabat G."/>
            <person name="Salamov A."/>
            <person name="Samejima M."/>
            <person name="Schmutz J."/>
            <person name="Slot J.C."/>
            <person name="St John F."/>
            <person name="Stenlid J."/>
            <person name="Sun H."/>
            <person name="Sun S."/>
            <person name="Syed K."/>
            <person name="Tsang A."/>
            <person name="Wiebenga A."/>
            <person name="Young D."/>
            <person name="Pisabarro A."/>
            <person name="Eastwood D.C."/>
            <person name="Martin F."/>
            <person name="Cullen D."/>
            <person name="Grigoriev I.V."/>
            <person name="Hibbett D.S."/>
        </authorList>
    </citation>
    <scope>NUCLEOTIDE SEQUENCE [LARGE SCALE GENOMIC DNA]</scope>
    <source>
        <strain evidence="2 3">MD-104</strain>
    </source>
</reference>
<name>A0A2H3JL72_WOLCO</name>
<protein>
    <submittedName>
        <fullName evidence="2">Uncharacterized protein</fullName>
    </submittedName>
</protein>
<feature type="region of interest" description="Disordered" evidence="1">
    <location>
        <begin position="1"/>
        <end position="64"/>
    </location>
</feature>
<dbReference type="AlphaFoldDB" id="A0A2H3JL72"/>